<proteinExistence type="predicted"/>
<accession>A0A660SHR5</accession>
<evidence type="ECO:0008006" key="3">
    <source>
        <dbReference type="Google" id="ProtNLM"/>
    </source>
</evidence>
<comment type="caution">
    <text evidence="1">The sequence shown here is derived from an EMBL/GenBank/DDBJ whole genome shotgun (WGS) entry which is preliminary data.</text>
</comment>
<organism evidence="1 2">
    <name type="scientific">candidate division WOR-3 bacterium</name>
    <dbReference type="NCBI Taxonomy" id="2052148"/>
    <lineage>
        <taxon>Bacteria</taxon>
        <taxon>Bacteria division WOR-3</taxon>
    </lineage>
</organism>
<reference evidence="1 2" key="1">
    <citation type="submission" date="2018-06" db="EMBL/GenBank/DDBJ databases">
        <title>Extensive metabolic versatility and redundancy in microbially diverse, dynamic hydrothermal sediments.</title>
        <authorList>
            <person name="Dombrowski N."/>
            <person name="Teske A."/>
            <person name="Baker B.J."/>
        </authorList>
    </citation>
    <scope>NUCLEOTIDE SEQUENCE [LARGE SCALE GENOMIC DNA]</scope>
    <source>
        <strain evidence="1">B36_G15</strain>
    </source>
</reference>
<dbReference type="PANTHER" id="PTHR42754:SF1">
    <property type="entry name" value="LIPOPROTEIN"/>
    <property type="match status" value="1"/>
</dbReference>
<sequence>MKFIVAIMLPWVILIAQVPDTLWTKTYGGDSLDCGMAIQQTGDGGFIIVGSTRSFGAGESDVYLIRVNADGSVVWARSYGGASSDSGLAVQQTSDGGYIVSGVTSSWGSGGKDIYLIKTDPNGDTVWTKTYGGRLDDEGRWVQQTSDGGYVIFGDKHLNSYRRDMYLLRTDSVGNLVWEQTYYTRYLGDGSYVEETPDGGFYLVGSTEEYWTPYKRDLWIAVVDSLGNLVWKKRYGGSDYEWGNSGRILSDGGYIAVGMTRSYGGGHEDIYIVRTDSLGNLTWERFYGGSGEEQASSVVATAGGDFVISAWTSSFGAGGFDLWVLKVDSLGDTLWARTYGGASDDLGLGIEILAENEYMLVGQTASFGAGESDVWLLRMGIKPEVSGGADVGLKDYNIPTIFSGPLRLPSGRRCRVFDVSGRRIEPDQIRPGVYFIEIDGRVGWKVVKIR</sequence>
<dbReference type="EMBL" id="QNBE01000078">
    <property type="protein sequence ID" value="RKX69561.1"/>
    <property type="molecule type" value="Genomic_DNA"/>
</dbReference>
<name>A0A660SHR5_UNCW3</name>
<dbReference type="InterPro" id="IPR011047">
    <property type="entry name" value="Quinoprotein_ADH-like_sf"/>
</dbReference>
<dbReference type="PANTHER" id="PTHR42754">
    <property type="entry name" value="ENDOGLUCANASE"/>
    <property type="match status" value="1"/>
</dbReference>
<dbReference type="SUPFAM" id="SSF50998">
    <property type="entry name" value="Quinoprotein alcohol dehydrogenase-like"/>
    <property type="match status" value="1"/>
</dbReference>
<evidence type="ECO:0000313" key="1">
    <source>
        <dbReference type="EMBL" id="RKX69561.1"/>
    </source>
</evidence>
<dbReference type="AlphaFoldDB" id="A0A660SHR5"/>
<dbReference type="Proteomes" id="UP000268469">
    <property type="component" value="Unassembled WGS sequence"/>
</dbReference>
<gene>
    <name evidence="1" type="ORF">DRP53_07855</name>
</gene>
<evidence type="ECO:0000313" key="2">
    <source>
        <dbReference type="Proteomes" id="UP000268469"/>
    </source>
</evidence>
<protein>
    <recommendedName>
        <fullName evidence="3">T9SS type A sorting domain-containing protein</fullName>
    </recommendedName>
</protein>